<sequence length="47" mass="5370">MDRFFSGAAILALSPCLVKPRRRLGEQLLRLGWWPVNSRFHLSASES</sequence>
<name>A0A6J4I4G5_9PROT</name>
<dbReference type="AlphaFoldDB" id="A0A6J4I4G5"/>
<protein>
    <submittedName>
        <fullName evidence="1">Uncharacterized protein</fullName>
    </submittedName>
</protein>
<evidence type="ECO:0000313" key="1">
    <source>
        <dbReference type="EMBL" id="CAA9242000.1"/>
    </source>
</evidence>
<organism evidence="1">
    <name type="scientific">uncultured Craurococcus sp</name>
    <dbReference type="NCBI Taxonomy" id="1135998"/>
    <lineage>
        <taxon>Bacteria</taxon>
        <taxon>Pseudomonadati</taxon>
        <taxon>Pseudomonadota</taxon>
        <taxon>Alphaproteobacteria</taxon>
        <taxon>Acetobacterales</taxon>
        <taxon>Acetobacteraceae</taxon>
        <taxon>Craurococcus</taxon>
        <taxon>environmental samples</taxon>
    </lineage>
</organism>
<proteinExistence type="predicted"/>
<gene>
    <name evidence="1" type="ORF">AVDCRST_MAG27-1565</name>
</gene>
<dbReference type="EMBL" id="CADCTD010000063">
    <property type="protein sequence ID" value="CAA9242000.1"/>
    <property type="molecule type" value="Genomic_DNA"/>
</dbReference>
<accession>A0A6J4I4G5</accession>
<reference evidence="1" key="1">
    <citation type="submission" date="2020-02" db="EMBL/GenBank/DDBJ databases">
        <authorList>
            <person name="Meier V. D."/>
        </authorList>
    </citation>
    <scope>NUCLEOTIDE SEQUENCE</scope>
    <source>
        <strain evidence="1">AVDCRST_MAG27</strain>
    </source>
</reference>